<organism evidence="2 3">
    <name type="scientific">Tilletia indica</name>
    <dbReference type="NCBI Taxonomy" id="43049"/>
    <lineage>
        <taxon>Eukaryota</taxon>
        <taxon>Fungi</taxon>
        <taxon>Dikarya</taxon>
        <taxon>Basidiomycota</taxon>
        <taxon>Ustilaginomycotina</taxon>
        <taxon>Exobasidiomycetes</taxon>
        <taxon>Tilletiales</taxon>
        <taxon>Tilletiaceae</taxon>
        <taxon>Tilletia</taxon>
    </lineage>
</organism>
<comment type="caution">
    <text evidence="2">The sequence shown here is derived from an EMBL/GenBank/DDBJ whole genome shotgun (WGS) entry which is preliminary data.</text>
</comment>
<reference evidence="2" key="1">
    <citation type="submission" date="2016-04" db="EMBL/GenBank/DDBJ databases">
        <authorList>
            <person name="Nguyen H.D."/>
            <person name="Samba Siva P."/>
            <person name="Cullis J."/>
            <person name="Levesque C.A."/>
            <person name="Hambleton S."/>
        </authorList>
    </citation>
    <scope>NUCLEOTIDE SEQUENCE</scope>
    <source>
        <strain evidence="2">DAOMC 236416</strain>
    </source>
</reference>
<name>A0A8T8SD32_9BASI</name>
<dbReference type="InterPro" id="IPR012337">
    <property type="entry name" value="RNaseH-like_sf"/>
</dbReference>
<dbReference type="Pfam" id="PF13358">
    <property type="entry name" value="DDE_3"/>
    <property type="match status" value="1"/>
</dbReference>
<evidence type="ECO:0000259" key="1">
    <source>
        <dbReference type="Pfam" id="PF13358"/>
    </source>
</evidence>
<proteinExistence type="predicted"/>
<sequence>SVLVVDNASVHKGEDVRELLDQAGVHLIYLPPYSPDLNPIEHAFSTLKARLRRQQSATRFDVIQATEYIQAPHARGFFQDCGYGRA</sequence>
<dbReference type="SUPFAM" id="SSF53098">
    <property type="entry name" value="Ribonuclease H-like"/>
    <property type="match status" value="1"/>
</dbReference>
<dbReference type="PANTHER" id="PTHR46564:SF1">
    <property type="entry name" value="TRANSPOSASE"/>
    <property type="match status" value="1"/>
</dbReference>
<accession>A0A8T8SD32</accession>
<feature type="non-terminal residue" evidence="2">
    <location>
        <position position="1"/>
    </location>
</feature>
<gene>
    <name evidence="2" type="ORF">A4X13_0g8778</name>
</gene>
<dbReference type="Gene3D" id="3.30.420.10">
    <property type="entry name" value="Ribonuclease H-like superfamily/Ribonuclease H"/>
    <property type="match status" value="1"/>
</dbReference>
<reference evidence="2" key="2">
    <citation type="journal article" date="2019" name="IMA Fungus">
        <title>Genome sequencing and comparison of five Tilletia species to identify candidate genes for the detection of regulated species infecting wheat.</title>
        <authorList>
            <person name="Nguyen H.D.T."/>
            <person name="Sultana T."/>
            <person name="Kesanakurti P."/>
            <person name="Hambleton S."/>
        </authorList>
    </citation>
    <scope>NUCLEOTIDE SEQUENCE</scope>
    <source>
        <strain evidence="2">DAOMC 236416</strain>
    </source>
</reference>
<evidence type="ECO:0000313" key="2">
    <source>
        <dbReference type="EMBL" id="KAE8237457.1"/>
    </source>
</evidence>
<feature type="domain" description="Tc1-like transposase DDE" evidence="1">
    <location>
        <begin position="2"/>
        <end position="60"/>
    </location>
</feature>
<dbReference type="PANTHER" id="PTHR46564">
    <property type="entry name" value="TRANSPOSASE"/>
    <property type="match status" value="1"/>
</dbReference>
<protein>
    <recommendedName>
        <fullName evidence="1">Tc1-like transposase DDE domain-containing protein</fullName>
    </recommendedName>
</protein>
<evidence type="ECO:0000313" key="3">
    <source>
        <dbReference type="Proteomes" id="UP000077521"/>
    </source>
</evidence>
<dbReference type="InterPro" id="IPR036397">
    <property type="entry name" value="RNaseH_sf"/>
</dbReference>
<dbReference type="GO" id="GO:0003676">
    <property type="term" value="F:nucleic acid binding"/>
    <property type="evidence" value="ECO:0007669"/>
    <property type="project" value="InterPro"/>
</dbReference>
<dbReference type="AlphaFoldDB" id="A0A8T8SD32"/>
<keyword evidence="3" id="KW-1185">Reference proteome</keyword>
<dbReference type="InterPro" id="IPR038717">
    <property type="entry name" value="Tc1-like_DDE_dom"/>
</dbReference>
<dbReference type="EMBL" id="LWDF02001784">
    <property type="protein sequence ID" value="KAE8237457.1"/>
    <property type="molecule type" value="Genomic_DNA"/>
</dbReference>
<dbReference type="Proteomes" id="UP000077521">
    <property type="component" value="Unassembled WGS sequence"/>
</dbReference>